<reference evidence="6 7" key="1">
    <citation type="journal article" date="2010" name="Stand. Genomic Sci.">
        <title>Complete genome sequence of Coraliomargarita akajimensis type strain (04OKA010-24).</title>
        <authorList>
            <person name="Mavromatis K."/>
            <person name="Abt B."/>
            <person name="Brambilla E."/>
            <person name="Lapidus A."/>
            <person name="Copeland A."/>
            <person name="Deshpande S."/>
            <person name="Nolan M."/>
            <person name="Lucas S."/>
            <person name="Tice H."/>
            <person name="Cheng J.F."/>
            <person name="Han C."/>
            <person name="Detter J.C."/>
            <person name="Woyke T."/>
            <person name="Goodwin L."/>
            <person name="Pitluck S."/>
            <person name="Held B."/>
            <person name="Brettin T."/>
            <person name="Tapia R."/>
            <person name="Ivanova N."/>
            <person name="Mikhailova N."/>
            <person name="Pati A."/>
            <person name="Liolios K."/>
            <person name="Chen A."/>
            <person name="Palaniappan K."/>
            <person name="Land M."/>
            <person name="Hauser L."/>
            <person name="Chang Y.J."/>
            <person name="Jeffries C.D."/>
            <person name="Rohde M."/>
            <person name="Goker M."/>
            <person name="Bristow J."/>
            <person name="Eisen J.A."/>
            <person name="Markowitz V."/>
            <person name="Hugenholtz P."/>
            <person name="Klenk H.P."/>
            <person name="Kyrpides N.C."/>
        </authorList>
    </citation>
    <scope>NUCLEOTIDE SEQUENCE [LARGE SCALE GENOMIC DNA]</scope>
    <source>
        <strain evidence="7">DSM 45221 / IAM 15411 / JCM 23193 / KCTC 12865</strain>
    </source>
</reference>
<gene>
    <name evidence="6" type="ordered locus">Caka_2028</name>
</gene>
<dbReference type="PANTHER" id="PTHR30563">
    <property type="entry name" value="DNA RECOMBINATION PROTEIN RMUC"/>
    <property type="match status" value="1"/>
</dbReference>
<dbReference type="EMBL" id="CP001998">
    <property type="protein sequence ID" value="ADE55046.1"/>
    <property type="molecule type" value="Genomic_DNA"/>
</dbReference>
<evidence type="ECO:0000313" key="7">
    <source>
        <dbReference type="Proteomes" id="UP000000925"/>
    </source>
</evidence>
<dbReference type="KEGG" id="caa:Caka_2028"/>
<feature type="coiled-coil region" evidence="5">
    <location>
        <begin position="40"/>
        <end position="92"/>
    </location>
</feature>
<keyword evidence="4" id="KW-0233">DNA recombination</keyword>
<dbReference type="HOGENOM" id="CLU_024057_1_1_0"/>
<name>D5ELB0_CORAD</name>
<dbReference type="STRING" id="583355.Caka_2028"/>
<dbReference type="InterPro" id="IPR003798">
    <property type="entry name" value="DNA_recombination_RmuC"/>
</dbReference>
<sequence>MDLIVALVVGVLLGAGLVFAVLSGMSRRSRDAVDLTREELDEVRGELSSTKESLVRMEAQRDAERQAASEKLALLEEAKAKLQESFKALSSDALAKNNESFLKLAEENLKKFQESAKGDLEKRQESISKTVEPVGKALELFNERVVKIEERRTATDASLKQQLEQLSVAQSELSRTTGSLVQALRAPQVRGQWGEMQLRRTVEMAGMINYCDFEEQASVETDEGQRQRPDMLIRLPNDRQVVVDSKVPLAAYLDALEADNPDVQTERMQAHARHIRDHIKGLSTKAYWTQFDNAPEFVVLFIPNEAIFSAALEQDPTLIELGVDNKVILATPTTLIALLKAIAYGWQQEAIAREAKEISALGKELYDRIGVVAGYMTDLGKSLGQSVDRYNKTVKSIDGRLLVTARKFEALDSSTGDALPEVKAVEKQPALPRGDG</sequence>
<proteinExistence type="inferred from homology"/>
<evidence type="ECO:0000256" key="5">
    <source>
        <dbReference type="SAM" id="Coils"/>
    </source>
</evidence>
<evidence type="ECO:0000256" key="2">
    <source>
        <dbReference type="ARBA" id="ARBA00009840"/>
    </source>
</evidence>
<evidence type="ECO:0000256" key="3">
    <source>
        <dbReference type="ARBA" id="ARBA00023054"/>
    </source>
</evidence>
<comment type="function">
    <text evidence="1">Involved in DNA recombination.</text>
</comment>
<dbReference type="Proteomes" id="UP000000925">
    <property type="component" value="Chromosome"/>
</dbReference>
<protein>
    <recommendedName>
        <fullName evidence="8">DNA recombination protein RmuC</fullName>
    </recommendedName>
</protein>
<dbReference type="Pfam" id="PF02646">
    <property type="entry name" value="RmuC"/>
    <property type="match status" value="1"/>
</dbReference>
<dbReference type="AlphaFoldDB" id="D5ELB0"/>
<dbReference type="eggNOG" id="COG1322">
    <property type="taxonomic scope" value="Bacteria"/>
</dbReference>
<evidence type="ECO:0000256" key="1">
    <source>
        <dbReference type="ARBA" id="ARBA00003416"/>
    </source>
</evidence>
<dbReference type="RefSeq" id="WP_013043768.1">
    <property type="nucleotide sequence ID" value="NC_014008.1"/>
</dbReference>
<evidence type="ECO:0000313" key="6">
    <source>
        <dbReference type="EMBL" id="ADE55046.1"/>
    </source>
</evidence>
<accession>D5ELB0</accession>
<evidence type="ECO:0008006" key="8">
    <source>
        <dbReference type="Google" id="ProtNLM"/>
    </source>
</evidence>
<dbReference type="OrthoDB" id="370725at2"/>
<organism evidence="6 7">
    <name type="scientific">Coraliomargarita akajimensis (strain DSM 45221 / IAM 15411 / JCM 23193 / KCTC 12865 / 04OKA010-24)</name>
    <dbReference type="NCBI Taxonomy" id="583355"/>
    <lineage>
        <taxon>Bacteria</taxon>
        <taxon>Pseudomonadati</taxon>
        <taxon>Verrucomicrobiota</taxon>
        <taxon>Opitutia</taxon>
        <taxon>Puniceicoccales</taxon>
        <taxon>Coraliomargaritaceae</taxon>
        <taxon>Coraliomargarita</taxon>
    </lineage>
</organism>
<evidence type="ECO:0000256" key="4">
    <source>
        <dbReference type="ARBA" id="ARBA00023172"/>
    </source>
</evidence>
<dbReference type="GO" id="GO:0006310">
    <property type="term" value="P:DNA recombination"/>
    <property type="evidence" value="ECO:0007669"/>
    <property type="project" value="UniProtKB-KW"/>
</dbReference>
<keyword evidence="7" id="KW-1185">Reference proteome</keyword>
<comment type="similarity">
    <text evidence="2">Belongs to the RmuC family.</text>
</comment>
<dbReference type="PANTHER" id="PTHR30563:SF0">
    <property type="entry name" value="DNA RECOMBINATION PROTEIN RMUC"/>
    <property type="match status" value="1"/>
</dbReference>
<keyword evidence="3 5" id="KW-0175">Coiled coil</keyword>